<accession>A0A8S4PZP0</accession>
<organism evidence="1 2">
    <name type="scientific">Owenia fusiformis</name>
    <name type="common">Polychaete worm</name>
    <dbReference type="NCBI Taxonomy" id="6347"/>
    <lineage>
        <taxon>Eukaryota</taxon>
        <taxon>Metazoa</taxon>
        <taxon>Spiralia</taxon>
        <taxon>Lophotrochozoa</taxon>
        <taxon>Annelida</taxon>
        <taxon>Polychaeta</taxon>
        <taxon>Sedentaria</taxon>
        <taxon>Canalipalpata</taxon>
        <taxon>Sabellida</taxon>
        <taxon>Oweniida</taxon>
        <taxon>Oweniidae</taxon>
        <taxon>Owenia</taxon>
    </lineage>
</organism>
<keyword evidence="2" id="KW-1185">Reference proteome</keyword>
<dbReference type="Proteomes" id="UP000749559">
    <property type="component" value="Unassembled WGS sequence"/>
</dbReference>
<reference evidence="1" key="1">
    <citation type="submission" date="2022-03" db="EMBL/GenBank/DDBJ databases">
        <authorList>
            <person name="Martin C."/>
        </authorList>
    </citation>
    <scope>NUCLEOTIDE SEQUENCE</scope>
</reference>
<dbReference type="AlphaFoldDB" id="A0A8S4PZP0"/>
<name>A0A8S4PZP0_OWEFU</name>
<evidence type="ECO:0000313" key="2">
    <source>
        <dbReference type="Proteomes" id="UP000749559"/>
    </source>
</evidence>
<feature type="non-terminal residue" evidence="1">
    <location>
        <position position="1"/>
    </location>
</feature>
<proteinExistence type="predicted"/>
<sequence>RSKRSGRMRTINDIAKIPVDWPHFYVYRGADCKSATYDTLTVPEFSFGYMEIVNNTENGDIKLRMLEHFQQVMLHTMHYQWDDVRHCHGVILGKIEQGILTWSSDFGRYFDSFAKVSRIDQDNKLSKRTATAKPALGKTKSSDKIYICHAYNNGSCDQASDHNKGNLFLRHACRFCFGSSGHVNLHRHAESECKSKQSKLSQSNYN</sequence>
<dbReference type="EMBL" id="CAIIXF020000011">
    <property type="protein sequence ID" value="CAH1798711.1"/>
    <property type="molecule type" value="Genomic_DNA"/>
</dbReference>
<evidence type="ECO:0000313" key="1">
    <source>
        <dbReference type="EMBL" id="CAH1798711.1"/>
    </source>
</evidence>
<comment type="caution">
    <text evidence="1">The sequence shown here is derived from an EMBL/GenBank/DDBJ whole genome shotgun (WGS) entry which is preliminary data.</text>
</comment>
<protein>
    <submittedName>
        <fullName evidence="1">Uncharacterized protein</fullName>
    </submittedName>
</protein>
<gene>
    <name evidence="1" type="ORF">OFUS_LOCUS22812</name>
</gene>